<evidence type="ECO:0000256" key="2">
    <source>
        <dbReference type="SAM" id="Coils"/>
    </source>
</evidence>
<sequence>MDENYFEDNRVNWNDRARLHQESGYGIDKLLEDKSYITPEVAQDKDLIGDLTGKDVVHLQCHLGTDTISLARLGAERLVGLDLSDESLKRAKELAEKANANIEFIEANVYDARSAIEGDFDLVYTSLGVLCWLPDIAAWGRVVASLLKPGGKFIIRDDHPMFMTLGENISQGFKIEQPYFEQTEPMTWEDEGSYIEADESLEKIQHPRNHQWNHALSEIIMALIEAGLQIDVVDESQQSAWNIWPDLMEERPGSYVLKKGSQNLPLQFLIAAHKPKV</sequence>
<organism evidence="4 5">
    <name type="scientific">Streptococcus ratti</name>
    <dbReference type="NCBI Taxonomy" id="1341"/>
    <lineage>
        <taxon>Bacteria</taxon>
        <taxon>Bacillati</taxon>
        <taxon>Bacillota</taxon>
        <taxon>Bacilli</taxon>
        <taxon>Lactobacillales</taxon>
        <taxon>Streptococcaceae</taxon>
        <taxon>Streptococcus</taxon>
    </lineage>
</organism>
<accession>A0A7X9LEG8</accession>
<dbReference type="Pfam" id="PF13649">
    <property type="entry name" value="Methyltransf_25"/>
    <property type="match status" value="1"/>
</dbReference>
<evidence type="ECO:0000259" key="3">
    <source>
        <dbReference type="Pfam" id="PF13649"/>
    </source>
</evidence>
<evidence type="ECO:0000313" key="4">
    <source>
        <dbReference type="EMBL" id="NMD48365.1"/>
    </source>
</evidence>
<evidence type="ECO:0000313" key="5">
    <source>
        <dbReference type="Proteomes" id="UP000532121"/>
    </source>
</evidence>
<dbReference type="Gene3D" id="3.40.50.150">
    <property type="entry name" value="Vaccinia Virus protein VP39"/>
    <property type="match status" value="1"/>
</dbReference>
<gene>
    <name evidence="4" type="ORF">HHO37_01445</name>
</gene>
<feature type="domain" description="Methyltransferase" evidence="3">
    <location>
        <begin position="56"/>
        <end position="151"/>
    </location>
</feature>
<keyword evidence="1" id="KW-0808">Transferase</keyword>
<dbReference type="Proteomes" id="UP000532121">
    <property type="component" value="Unassembled WGS sequence"/>
</dbReference>
<dbReference type="PANTHER" id="PTHR43861">
    <property type="entry name" value="TRANS-ACONITATE 2-METHYLTRANSFERASE-RELATED"/>
    <property type="match status" value="1"/>
</dbReference>
<name>A0A7X9LEG8_STRRT</name>
<proteinExistence type="predicted"/>
<dbReference type="SUPFAM" id="SSF53335">
    <property type="entry name" value="S-adenosyl-L-methionine-dependent methyltransferases"/>
    <property type="match status" value="1"/>
</dbReference>
<reference evidence="4 5" key="1">
    <citation type="submission" date="2020-04" db="EMBL/GenBank/DDBJ databases">
        <title>MicrobeNet Type strains.</title>
        <authorList>
            <person name="Nicholson A.C."/>
        </authorList>
    </citation>
    <scope>NUCLEOTIDE SEQUENCE [LARGE SCALE GENOMIC DNA]</scope>
    <source>
        <strain evidence="4 5">DSM 22768</strain>
    </source>
</reference>
<dbReference type="CDD" id="cd02440">
    <property type="entry name" value="AdoMet_MTases"/>
    <property type="match status" value="1"/>
</dbReference>
<dbReference type="InterPro" id="IPR029063">
    <property type="entry name" value="SAM-dependent_MTases_sf"/>
</dbReference>
<dbReference type="RefSeq" id="WP_193522910.1">
    <property type="nucleotide sequence ID" value="NZ_JABASA010000002.1"/>
</dbReference>
<keyword evidence="2" id="KW-0175">Coiled coil</keyword>
<dbReference type="GO" id="GO:0008168">
    <property type="term" value="F:methyltransferase activity"/>
    <property type="evidence" value="ECO:0007669"/>
    <property type="project" value="UniProtKB-KW"/>
</dbReference>
<protein>
    <submittedName>
        <fullName evidence="4">Class I SAM-dependent methyltransferase</fullName>
    </submittedName>
</protein>
<dbReference type="GO" id="GO:0032259">
    <property type="term" value="P:methylation"/>
    <property type="evidence" value="ECO:0007669"/>
    <property type="project" value="UniProtKB-KW"/>
</dbReference>
<evidence type="ECO:0000256" key="1">
    <source>
        <dbReference type="ARBA" id="ARBA00022679"/>
    </source>
</evidence>
<comment type="caution">
    <text evidence="4">The sequence shown here is derived from an EMBL/GenBank/DDBJ whole genome shotgun (WGS) entry which is preliminary data.</text>
</comment>
<keyword evidence="4" id="KW-0489">Methyltransferase</keyword>
<dbReference type="AlphaFoldDB" id="A0A7X9LEG8"/>
<dbReference type="EMBL" id="JABASA010000002">
    <property type="protein sequence ID" value="NMD48365.1"/>
    <property type="molecule type" value="Genomic_DNA"/>
</dbReference>
<dbReference type="InterPro" id="IPR041698">
    <property type="entry name" value="Methyltransf_25"/>
</dbReference>
<feature type="coiled-coil region" evidence="2">
    <location>
        <begin position="81"/>
        <end position="108"/>
    </location>
</feature>